<evidence type="ECO:0000313" key="2">
    <source>
        <dbReference type="Proteomes" id="UP000298805"/>
    </source>
</evidence>
<protein>
    <submittedName>
        <fullName evidence="1">RHS repeat-associated core domain-containing protein</fullName>
    </submittedName>
</protein>
<reference evidence="1" key="1">
    <citation type="submission" date="2019-06" db="EMBL/GenBank/DDBJ databases">
        <title>A comparative analysis of the Nautiliaceae.</title>
        <authorList>
            <person name="Grosche A."/>
            <person name="Smedile F."/>
            <person name="Vetriani C."/>
        </authorList>
    </citation>
    <scope>NUCLEOTIDE SEQUENCE</scope>
    <source>
        <strain evidence="1">TB6</strain>
    </source>
</reference>
<dbReference type="Gene3D" id="2.180.10.10">
    <property type="entry name" value="RHS repeat-associated core"/>
    <property type="match status" value="1"/>
</dbReference>
<evidence type="ECO:0000313" key="1">
    <source>
        <dbReference type="EMBL" id="QCI29234.1"/>
    </source>
</evidence>
<dbReference type="EMBL" id="CP027432">
    <property type="protein sequence ID" value="QCI29234.1"/>
    <property type="molecule type" value="Genomic_DNA"/>
</dbReference>
<dbReference type="Proteomes" id="UP000298805">
    <property type="component" value="Chromosome"/>
</dbReference>
<sequence>MARYYDPTIQRFISEDPIGFASGDFNFYRYVGDNPVNFTDPSGKVADSIKNAVSNALGLCKMNGDMNCDFILKRGRNFCIKNAGFGMYICMQAVTEMYGECMFDNVKCWKQGDKNETCK</sequence>
<accession>A0ABX5TMH5</accession>
<proteinExistence type="predicted"/>
<keyword evidence="2" id="KW-1185">Reference proteome</keyword>
<dbReference type="InterPro" id="IPR022385">
    <property type="entry name" value="Rhs_assc_core"/>
</dbReference>
<dbReference type="NCBIfam" id="TIGR03696">
    <property type="entry name" value="Rhs_assc_core"/>
    <property type="match status" value="1"/>
</dbReference>
<name>A0ABX5TMH5_9BACT</name>
<dbReference type="RefSeq" id="WP_123352907.1">
    <property type="nucleotide sequence ID" value="NZ_CP027432.2"/>
</dbReference>
<gene>
    <name evidence="1" type="ORF">C6V80_08165</name>
</gene>
<organism evidence="1 2">
    <name type="scientific">Caminibacter pacificus</name>
    <dbReference type="NCBI Taxonomy" id="1424653"/>
    <lineage>
        <taxon>Bacteria</taxon>
        <taxon>Pseudomonadati</taxon>
        <taxon>Campylobacterota</taxon>
        <taxon>Epsilonproteobacteria</taxon>
        <taxon>Nautiliales</taxon>
        <taxon>Nautiliaceae</taxon>
        <taxon>Caminibacter</taxon>
    </lineage>
</organism>